<feature type="domain" description="Heterokaryon incompatibility" evidence="2">
    <location>
        <begin position="47"/>
        <end position="217"/>
    </location>
</feature>
<evidence type="ECO:0000256" key="1">
    <source>
        <dbReference type="SAM" id="MobiDB-lite"/>
    </source>
</evidence>
<dbReference type="InterPro" id="IPR010730">
    <property type="entry name" value="HET"/>
</dbReference>
<gene>
    <name evidence="3" type="ORF">CLO192961_LOCUS59165</name>
</gene>
<sequence length="629" mass="70973">MESKLFAYTALPQTGRFIRLLKIHPGASSDRLICELFPCDLDTEPAYTALSYVWGDPTKSAELICLDYACKIAQSLSDGLRRIRRADEAQIAWADAICINQNDQVEKGQQVNLMGDIYDKARDVTVWLGPDPTGSSHEAFRCLREINEKILTGTHQERYDPNEEERRNNPLSMNMSGAGPLTGRRSILPKVLGDRGKDCISELFSLTWFSRVWVLQEVGLATTATAFWGDSGMEFDQIAVFVYNVFTEEDLKFFLGPELSATLLGSPLYALWNVWSTYETKDSWMQRTPALRRFAEGIITGCDVDFTLVLEAAQHFNATNSLDYVYAFLGHPKARKPGTDKTWLQADYSLTLEDQHRLLASSLAEDSLNFLAHLQQTEESLKISEYPSWVPQWGQKHLVHAEAFWEAWDASLRKKEHHQYPAQSNGAKLSVSGLIIDTVGQSTPTMKPDDFEPIDWAGARLIETCWKLAMQSPYPYPREKVVDAFASTLICDHRQPGYPAVNLFAGFCMHADIKFFKKLETTGGLWGLDIVLEGSKAFGTQFKWYGTNRRFFTTKSEGLWGLGPAAMQQGDVCAVLFGADVPFILRPTEIRGEYKVVGECYMYNLMYGDAVLSWREGNNSYVKENIVLV</sequence>
<dbReference type="Pfam" id="PF06985">
    <property type="entry name" value="HET"/>
    <property type="match status" value="1"/>
</dbReference>
<dbReference type="PANTHER" id="PTHR24148:SF64">
    <property type="entry name" value="HETEROKARYON INCOMPATIBILITY DOMAIN-CONTAINING PROTEIN"/>
    <property type="match status" value="1"/>
</dbReference>
<dbReference type="PANTHER" id="PTHR24148">
    <property type="entry name" value="ANKYRIN REPEAT DOMAIN-CONTAINING PROTEIN 39 HOMOLOG-RELATED"/>
    <property type="match status" value="1"/>
</dbReference>
<reference evidence="3 4" key="1">
    <citation type="submission" date="2019-06" db="EMBL/GenBank/DDBJ databases">
        <authorList>
            <person name="Broberg M."/>
        </authorList>
    </citation>
    <scope>NUCLEOTIDE SEQUENCE [LARGE SCALE GENOMIC DNA]</scope>
</reference>
<dbReference type="Pfam" id="PF26639">
    <property type="entry name" value="Het-6_barrel"/>
    <property type="match status" value="1"/>
</dbReference>
<evidence type="ECO:0000313" key="3">
    <source>
        <dbReference type="EMBL" id="VUC21622.1"/>
    </source>
</evidence>
<evidence type="ECO:0000259" key="2">
    <source>
        <dbReference type="Pfam" id="PF06985"/>
    </source>
</evidence>
<feature type="region of interest" description="Disordered" evidence="1">
    <location>
        <begin position="153"/>
        <end position="182"/>
    </location>
</feature>
<dbReference type="InterPro" id="IPR052895">
    <property type="entry name" value="HetReg/Transcr_Mod"/>
</dbReference>
<protein>
    <recommendedName>
        <fullName evidence="2">Heterokaryon incompatibility domain-containing protein</fullName>
    </recommendedName>
</protein>
<comment type="caution">
    <text evidence="3">The sequence shown here is derived from an EMBL/GenBank/DDBJ whole genome shotgun (WGS) entry which is preliminary data.</text>
</comment>
<dbReference type="EMBL" id="CABFNS010000428">
    <property type="protein sequence ID" value="VUC21622.1"/>
    <property type="molecule type" value="Genomic_DNA"/>
</dbReference>
<keyword evidence="4" id="KW-1185">Reference proteome</keyword>
<dbReference type="Proteomes" id="UP000766486">
    <property type="component" value="Unassembled WGS sequence"/>
</dbReference>
<organism evidence="3 4">
    <name type="scientific">Bionectria ochroleuca</name>
    <name type="common">Gliocladium roseum</name>
    <dbReference type="NCBI Taxonomy" id="29856"/>
    <lineage>
        <taxon>Eukaryota</taxon>
        <taxon>Fungi</taxon>
        <taxon>Dikarya</taxon>
        <taxon>Ascomycota</taxon>
        <taxon>Pezizomycotina</taxon>
        <taxon>Sordariomycetes</taxon>
        <taxon>Hypocreomycetidae</taxon>
        <taxon>Hypocreales</taxon>
        <taxon>Bionectriaceae</taxon>
        <taxon>Clonostachys</taxon>
    </lineage>
</organism>
<accession>A0ABY6TUE8</accession>
<evidence type="ECO:0000313" key="4">
    <source>
        <dbReference type="Proteomes" id="UP000766486"/>
    </source>
</evidence>
<feature type="compositionally biased region" description="Basic and acidic residues" evidence="1">
    <location>
        <begin position="155"/>
        <end position="168"/>
    </location>
</feature>
<proteinExistence type="predicted"/>
<name>A0ABY6TUE8_BIOOC</name>